<reference evidence="16 17" key="1">
    <citation type="journal article" date="2019" name="Front. Genet.">
        <title>Whole-Genome Sequencing of the Opportunistic Yeast Pathogen Candida inconspicua Uncovers Its Hybrid Origin.</title>
        <authorList>
            <person name="Mixao V."/>
            <person name="Hansen A.P."/>
            <person name="Saus E."/>
            <person name="Boekhout T."/>
            <person name="Lass-Florl C."/>
            <person name="Gabaldon T."/>
        </authorList>
    </citation>
    <scope>NUCLEOTIDE SEQUENCE [LARGE SCALE GENOMIC DNA]</scope>
    <source>
        <strain evidence="16 17">CBS 180</strain>
    </source>
</reference>
<keyword evidence="17" id="KW-1185">Reference proteome</keyword>
<keyword evidence="8" id="KW-0256">Endoplasmic reticulum</keyword>
<dbReference type="GO" id="GO:0034975">
    <property type="term" value="P:protein folding in endoplasmic reticulum"/>
    <property type="evidence" value="ECO:0007669"/>
    <property type="project" value="InterPro"/>
</dbReference>
<dbReference type="OrthoDB" id="269384at2759"/>
<dbReference type="AlphaFoldDB" id="A0A4T0WZG1"/>
<keyword evidence="11" id="KW-0560">Oxidoreductase</keyword>
<dbReference type="GO" id="GO:0005789">
    <property type="term" value="C:endoplasmic reticulum membrane"/>
    <property type="evidence" value="ECO:0007669"/>
    <property type="project" value="UniProtKB-SubCell"/>
</dbReference>
<name>A0A4T0WZG1_9ASCO</name>
<evidence type="ECO:0000256" key="5">
    <source>
        <dbReference type="ARBA" id="ARBA00022448"/>
    </source>
</evidence>
<keyword evidence="9" id="KW-0274">FAD</keyword>
<dbReference type="Proteomes" id="UP000307173">
    <property type="component" value="Unassembled WGS sequence"/>
</dbReference>
<dbReference type="InterPro" id="IPR037192">
    <property type="entry name" value="ERO1-like_sf"/>
</dbReference>
<evidence type="ECO:0000256" key="7">
    <source>
        <dbReference type="ARBA" id="ARBA00022729"/>
    </source>
</evidence>
<dbReference type="PANTHER" id="PTHR12613">
    <property type="entry name" value="ERO1-RELATED"/>
    <property type="match status" value="1"/>
</dbReference>
<evidence type="ECO:0000256" key="6">
    <source>
        <dbReference type="ARBA" id="ARBA00022630"/>
    </source>
</evidence>
<evidence type="ECO:0000256" key="4">
    <source>
        <dbReference type="ARBA" id="ARBA00011802"/>
    </source>
</evidence>
<dbReference type="EMBL" id="SELW01000519">
    <property type="protein sequence ID" value="TID23841.1"/>
    <property type="molecule type" value="Genomic_DNA"/>
</dbReference>
<evidence type="ECO:0000256" key="8">
    <source>
        <dbReference type="ARBA" id="ARBA00022824"/>
    </source>
</evidence>
<comment type="subcellular location">
    <subcellularLocation>
        <location evidence="2">Endoplasmic reticulum membrane</location>
        <topology evidence="2">Peripheral membrane protein</topology>
        <orientation evidence="2">Lumenal side</orientation>
    </subcellularLocation>
</comment>
<dbReference type="STRING" id="52247.A0A4T0WZG1"/>
<evidence type="ECO:0000256" key="11">
    <source>
        <dbReference type="ARBA" id="ARBA00023002"/>
    </source>
</evidence>
<evidence type="ECO:0000256" key="2">
    <source>
        <dbReference type="ARBA" id="ARBA00004367"/>
    </source>
</evidence>
<evidence type="ECO:0000256" key="3">
    <source>
        <dbReference type="ARBA" id="ARBA00008277"/>
    </source>
</evidence>
<proteinExistence type="inferred from homology"/>
<sequence length="208" mass="24231">MDCVHCDRCRLWGKLQTTGYGTALKVLFELQDDNKNNVELSNIELIALVNTFDRLSKSVECVINFKNMYDVAIIREENGESKTSSDETTSLGLGRNTALNYESESHNKINEKPNSKVKIPDLFQKEKEIYEDVIFPSLDKSESESLGAIFMEELHNVIDALKWLLRSYVIFPKVIYNWCLIRIVYYWNTFVGRVDEDFDFNRLYTINI</sequence>
<evidence type="ECO:0000256" key="12">
    <source>
        <dbReference type="ARBA" id="ARBA00023136"/>
    </source>
</evidence>
<comment type="cofactor">
    <cofactor evidence="1">
        <name>FAD</name>
        <dbReference type="ChEBI" id="CHEBI:57692"/>
    </cofactor>
</comment>
<keyword evidence="14" id="KW-0325">Glycoprotein</keyword>
<dbReference type="GO" id="GO:0071949">
    <property type="term" value="F:FAD binding"/>
    <property type="evidence" value="ECO:0007669"/>
    <property type="project" value="InterPro"/>
</dbReference>
<protein>
    <submittedName>
        <fullName evidence="16">Uncharacterized protein</fullName>
    </submittedName>
</protein>
<accession>A0A4T0WZG1</accession>
<keyword evidence="6" id="KW-0285">Flavoprotein</keyword>
<evidence type="ECO:0000313" key="16">
    <source>
        <dbReference type="EMBL" id="TID23841.1"/>
    </source>
</evidence>
<evidence type="ECO:0000313" key="17">
    <source>
        <dbReference type="Proteomes" id="UP000307173"/>
    </source>
</evidence>
<keyword evidence="7" id="KW-0732">Signal</keyword>
<dbReference type="SUPFAM" id="SSF110019">
    <property type="entry name" value="ERO1-like"/>
    <property type="match status" value="1"/>
</dbReference>
<evidence type="ECO:0000256" key="9">
    <source>
        <dbReference type="ARBA" id="ARBA00022827"/>
    </source>
</evidence>
<comment type="subunit">
    <text evidence="4">May function both as a monomer and a homodimer.</text>
</comment>
<dbReference type="InterPro" id="IPR007266">
    <property type="entry name" value="Ero1"/>
</dbReference>
<gene>
    <name evidence="16" type="ORF">CANINC_003133</name>
</gene>
<keyword evidence="5" id="KW-0813">Transport</keyword>
<evidence type="ECO:0000256" key="13">
    <source>
        <dbReference type="ARBA" id="ARBA00023157"/>
    </source>
</evidence>
<organism evidence="16 17">
    <name type="scientific">Pichia inconspicua</name>
    <dbReference type="NCBI Taxonomy" id="52247"/>
    <lineage>
        <taxon>Eukaryota</taxon>
        <taxon>Fungi</taxon>
        <taxon>Dikarya</taxon>
        <taxon>Ascomycota</taxon>
        <taxon>Saccharomycotina</taxon>
        <taxon>Pichiomycetes</taxon>
        <taxon>Pichiales</taxon>
        <taxon>Pichiaceae</taxon>
        <taxon>Pichia</taxon>
    </lineage>
</organism>
<evidence type="ECO:0000256" key="15">
    <source>
        <dbReference type="ARBA" id="ARBA00023284"/>
    </source>
</evidence>
<keyword evidence="13" id="KW-1015">Disulfide bond</keyword>
<evidence type="ECO:0000256" key="1">
    <source>
        <dbReference type="ARBA" id="ARBA00001974"/>
    </source>
</evidence>
<keyword evidence="12" id="KW-0472">Membrane</keyword>
<dbReference type="GO" id="GO:0015035">
    <property type="term" value="F:protein-disulfide reductase activity"/>
    <property type="evidence" value="ECO:0007669"/>
    <property type="project" value="InterPro"/>
</dbReference>
<comment type="similarity">
    <text evidence="3">Belongs to the EROs family.</text>
</comment>
<keyword evidence="15" id="KW-0676">Redox-active center</keyword>
<keyword evidence="10" id="KW-0249">Electron transport</keyword>
<evidence type="ECO:0000256" key="10">
    <source>
        <dbReference type="ARBA" id="ARBA00022982"/>
    </source>
</evidence>
<dbReference type="GO" id="GO:0016972">
    <property type="term" value="F:thiol oxidase activity"/>
    <property type="evidence" value="ECO:0007669"/>
    <property type="project" value="InterPro"/>
</dbReference>
<dbReference type="PANTHER" id="PTHR12613:SF0">
    <property type="entry name" value="ERO1-LIKE PROTEIN"/>
    <property type="match status" value="1"/>
</dbReference>
<dbReference type="Pfam" id="PF04137">
    <property type="entry name" value="ERO1"/>
    <property type="match status" value="1"/>
</dbReference>
<evidence type="ECO:0000256" key="14">
    <source>
        <dbReference type="ARBA" id="ARBA00023180"/>
    </source>
</evidence>
<comment type="caution">
    <text evidence="16">The sequence shown here is derived from an EMBL/GenBank/DDBJ whole genome shotgun (WGS) entry which is preliminary data.</text>
</comment>